<accession>A0ABT0XDV5</accession>
<evidence type="ECO:0000313" key="2">
    <source>
        <dbReference type="EMBL" id="MCM2579979.1"/>
    </source>
</evidence>
<reference evidence="2" key="1">
    <citation type="journal article" date="2023" name="Int. J. Syst. Evol. Microbiol.">
        <title>Streptomyces meridianus sp. nov. isolated from brackish water of the Tagus estuary in Alcochete, Portugal.</title>
        <authorList>
            <person name="Santos J.D.N."/>
            <person name="Klimek D."/>
            <person name="Calusinska M."/>
            <person name="Lobo Da Cunha A."/>
            <person name="Catita J."/>
            <person name="Goncalves H."/>
            <person name="Gonzalez I."/>
            <person name="Reyes F."/>
            <person name="Lage O.M."/>
        </authorList>
    </citation>
    <scope>NUCLEOTIDE SEQUENCE</scope>
    <source>
        <strain evidence="2">MTZ3.1</strain>
    </source>
</reference>
<protein>
    <submittedName>
        <fullName evidence="2">Uncharacterized protein</fullName>
    </submittedName>
</protein>
<dbReference type="Proteomes" id="UP001167160">
    <property type="component" value="Unassembled WGS sequence"/>
</dbReference>
<dbReference type="RefSeq" id="WP_251418422.1">
    <property type="nucleotide sequence ID" value="NZ_JAMQGM010000049.1"/>
</dbReference>
<proteinExistence type="predicted"/>
<gene>
    <name evidence="2" type="ORF">M1E25_21965</name>
</gene>
<name>A0ABT0XDV5_9ACTN</name>
<dbReference type="EMBL" id="JAMQGM010000049">
    <property type="protein sequence ID" value="MCM2579979.1"/>
    <property type="molecule type" value="Genomic_DNA"/>
</dbReference>
<sequence length="104" mass="11015">MTNFIVSVPGTFKQELGAEARARLLTALQGTDPEEVGDVPPDLDALSTDDSGPTFTLRLEVDAEDSRSAQQEALSIARNALEQAGFDEESAPLGPPVMTAIDVE</sequence>
<organism evidence="2 3">
    <name type="scientific">Streptomyces meridianus</name>
    <dbReference type="NCBI Taxonomy" id="2938945"/>
    <lineage>
        <taxon>Bacteria</taxon>
        <taxon>Bacillati</taxon>
        <taxon>Actinomycetota</taxon>
        <taxon>Actinomycetes</taxon>
        <taxon>Kitasatosporales</taxon>
        <taxon>Streptomycetaceae</taxon>
        <taxon>Streptomyces</taxon>
    </lineage>
</organism>
<keyword evidence="3" id="KW-1185">Reference proteome</keyword>
<comment type="caution">
    <text evidence="2">The sequence shown here is derived from an EMBL/GenBank/DDBJ whole genome shotgun (WGS) entry which is preliminary data.</text>
</comment>
<evidence type="ECO:0000256" key="1">
    <source>
        <dbReference type="SAM" id="MobiDB-lite"/>
    </source>
</evidence>
<feature type="region of interest" description="Disordered" evidence="1">
    <location>
        <begin position="29"/>
        <end position="52"/>
    </location>
</feature>
<evidence type="ECO:0000313" key="3">
    <source>
        <dbReference type="Proteomes" id="UP001167160"/>
    </source>
</evidence>